<name>A0ACD5TN45_AVESA</name>
<organism evidence="1 2">
    <name type="scientific">Avena sativa</name>
    <name type="common">Oat</name>
    <dbReference type="NCBI Taxonomy" id="4498"/>
    <lineage>
        <taxon>Eukaryota</taxon>
        <taxon>Viridiplantae</taxon>
        <taxon>Streptophyta</taxon>
        <taxon>Embryophyta</taxon>
        <taxon>Tracheophyta</taxon>
        <taxon>Spermatophyta</taxon>
        <taxon>Magnoliopsida</taxon>
        <taxon>Liliopsida</taxon>
        <taxon>Poales</taxon>
        <taxon>Poaceae</taxon>
        <taxon>BOP clade</taxon>
        <taxon>Pooideae</taxon>
        <taxon>Poodae</taxon>
        <taxon>Poeae</taxon>
        <taxon>Poeae Chloroplast Group 1 (Aveneae type)</taxon>
        <taxon>Aveninae</taxon>
        <taxon>Avena</taxon>
    </lineage>
</organism>
<protein>
    <submittedName>
        <fullName evidence="1">Uncharacterized protein</fullName>
    </submittedName>
</protein>
<evidence type="ECO:0000313" key="2">
    <source>
        <dbReference type="Proteomes" id="UP001732700"/>
    </source>
</evidence>
<keyword evidence="2" id="KW-1185">Reference proteome</keyword>
<dbReference type="Proteomes" id="UP001732700">
    <property type="component" value="Chromosome 1C"/>
</dbReference>
<reference evidence="1" key="2">
    <citation type="submission" date="2025-09" db="UniProtKB">
        <authorList>
            <consortium name="EnsemblPlants"/>
        </authorList>
    </citation>
    <scope>IDENTIFICATION</scope>
</reference>
<proteinExistence type="predicted"/>
<reference evidence="1" key="1">
    <citation type="submission" date="2021-05" db="EMBL/GenBank/DDBJ databases">
        <authorList>
            <person name="Scholz U."/>
            <person name="Mascher M."/>
            <person name="Fiebig A."/>
        </authorList>
    </citation>
    <scope>NUCLEOTIDE SEQUENCE [LARGE SCALE GENOMIC DNA]</scope>
</reference>
<dbReference type="EnsemblPlants" id="AVESA.00010b.r2.1CG0086600.1">
    <property type="protein sequence ID" value="AVESA.00010b.r2.1CG0086600.1.CDS"/>
    <property type="gene ID" value="AVESA.00010b.r2.1CG0086600"/>
</dbReference>
<evidence type="ECO:0000313" key="1">
    <source>
        <dbReference type="EnsemblPlants" id="AVESA.00010b.r2.1CG0086600.1.CDS"/>
    </source>
</evidence>
<accession>A0ACD5TN45</accession>
<sequence>MSEDSCNSLIEQLRTLKIQPSSNPSSENNNGQLGTQEVGAPFIGETTSKTILSPIAVRCAGRSPSLRKESKVDKLIREAREKKKKAEQREKKKTAQKEKKKSEQEARSIKLKNKRSNAKRKSLENDILKQAEMGHEGSFNLGINTSIMNPTMTVAVPSGTIQESLDLDIISNINPTMAASLPSGSSSAIVMPPILGTYTSMLFQVQQNTMAQSNSAELNFSGSGMLNETMDQKQNKLYSFIENIYIHMKSSVRTTKNTTAEVNFLYSDHRAYISHM</sequence>